<evidence type="ECO:0008006" key="5">
    <source>
        <dbReference type="Google" id="ProtNLM"/>
    </source>
</evidence>
<protein>
    <recommendedName>
        <fullName evidence="5">Major facilitator superfamily (MFS) profile domain-containing protein</fullName>
    </recommendedName>
</protein>
<feature type="region of interest" description="Disordered" evidence="1">
    <location>
        <begin position="95"/>
        <end position="124"/>
    </location>
</feature>
<keyword evidence="2" id="KW-1133">Transmembrane helix</keyword>
<evidence type="ECO:0000256" key="2">
    <source>
        <dbReference type="SAM" id="Phobius"/>
    </source>
</evidence>
<feature type="compositionally biased region" description="Low complexity" evidence="1">
    <location>
        <begin position="114"/>
        <end position="124"/>
    </location>
</feature>
<accession>A0ABM8GI88</accession>
<evidence type="ECO:0000256" key="1">
    <source>
        <dbReference type="SAM" id="MobiDB-lite"/>
    </source>
</evidence>
<dbReference type="Proteomes" id="UP001321486">
    <property type="component" value="Chromosome"/>
</dbReference>
<dbReference type="RefSeq" id="WP_286345112.1">
    <property type="nucleotide sequence ID" value="NZ_AP027732.1"/>
</dbReference>
<keyword evidence="4" id="KW-1185">Reference proteome</keyword>
<organism evidence="3 4">
    <name type="scientific">Frondihabitans sucicola</name>
    <dbReference type="NCBI Taxonomy" id="1268041"/>
    <lineage>
        <taxon>Bacteria</taxon>
        <taxon>Bacillati</taxon>
        <taxon>Actinomycetota</taxon>
        <taxon>Actinomycetes</taxon>
        <taxon>Micrococcales</taxon>
        <taxon>Microbacteriaceae</taxon>
        <taxon>Frondihabitans</taxon>
    </lineage>
</organism>
<name>A0ABM8GI88_9MICO</name>
<reference evidence="4" key="1">
    <citation type="journal article" date="2019" name="Int. J. Syst. Evol. Microbiol.">
        <title>The Global Catalogue of Microorganisms (GCM) 10K type strain sequencing project: providing services to taxonomists for standard genome sequencing and annotation.</title>
        <authorList>
            <consortium name="The Broad Institute Genomics Platform"/>
            <consortium name="The Broad Institute Genome Sequencing Center for Infectious Disease"/>
            <person name="Wu L."/>
            <person name="Ma J."/>
        </authorList>
    </citation>
    <scope>NUCLEOTIDE SEQUENCE [LARGE SCALE GENOMIC DNA]</scope>
    <source>
        <strain evidence="4">NBRC 108728</strain>
    </source>
</reference>
<feature type="transmembrane region" description="Helical" evidence="2">
    <location>
        <begin position="12"/>
        <end position="41"/>
    </location>
</feature>
<evidence type="ECO:0000313" key="4">
    <source>
        <dbReference type="Proteomes" id="UP001321486"/>
    </source>
</evidence>
<proteinExistence type="predicted"/>
<feature type="transmembrane region" description="Helical" evidence="2">
    <location>
        <begin position="69"/>
        <end position="92"/>
    </location>
</feature>
<keyword evidence="2" id="KW-0472">Membrane</keyword>
<evidence type="ECO:0000313" key="3">
    <source>
        <dbReference type="EMBL" id="BDZ48064.1"/>
    </source>
</evidence>
<gene>
    <name evidence="3" type="ORF">GCM10025867_03050</name>
</gene>
<sequence length="124" mass="12271">MSTSLQAVPRRRLSFAFVGGGLAGLLAGLDAILLAFLIVMLGGSDAEDLVLQGVGHAGWSAARGVEFGVAPGGFAILLAAMALGAVVAGALFRSRGSGADPGVAASARRRPERSPSAKARGVAS</sequence>
<keyword evidence="2" id="KW-0812">Transmembrane</keyword>
<dbReference type="EMBL" id="AP027732">
    <property type="protein sequence ID" value="BDZ48064.1"/>
    <property type="molecule type" value="Genomic_DNA"/>
</dbReference>